<reference evidence="4" key="1">
    <citation type="journal article" date="2023" name="Mol. Phylogenet. Evol.">
        <title>Genome-scale phylogeny and comparative genomics of the fungal order Sordariales.</title>
        <authorList>
            <person name="Hensen N."/>
            <person name="Bonometti L."/>
            <person name="Westerberg I."/>
            <person name="Brannstrom I.O."/>
            <person name="Guillou S."/>
            <person name="Cros-Aarteil S."/>
            <person name="Calhoun S."/>
            <person name="Haridas S."/>
            <person name="Kuo A."/>
            <person name="Mondo S."/>
            <person name="Pangilinan J."/>
            <person name="Riley R."/>
            <person name="LaButti K."/>
            <person name="Andreopoulos B."/>
            <person name="Lipzen A."/>
            <person name="Chen C."/>
            <person name="Yan M."/>
            <person name="Daum C."/>
            <person name="Ng V."/>
            <person name="Clum A."/>
            <person name="Steindorff A."/>
            <person name="Ohm R.A."/>
            <person name="Martin F."/>
            <person name="Silar P."/>
            <person name="Natvig D.O."/>
            <person name="Lalanne C."/>
            <person name="Gautier V."/>
            <person name="Ament-Velasquez S.L."/>
            <person name="Kruys A."/>
            <person name="Hutchinson M.I."/>
            <person name="Powell A.J."/>
            <person name="Barry K."/>
            <person name="Miller A.N."/>
            <person name="Grigoriev I.V."/>
            <person name="Debuchy R."/>
            <person name="Gladieux P."/>
            <person name="Hiltunen Thoren M."/>
            <person name="Johannesson H."/>
        </authorList>
    </citation>
    <scope>NUCLEOTIDE SEQUENCE [LARGE SCALE GENOMIC DNA]</scope>
    <source>
        <strain evidence="4">CBS 284.82</strain>
    </source>
</reference>
<sequence>SSTEDSVGLIVWSSAEMAITLICIGIPVCRPLYKRAFRRIFGETSSAGYHKQSGDRGGNESNSVPLRTIGGGLVGADGKPIIMTGSKKRQSCSVNKSGLDTVTTCVDKEGSGSGDDISFTDVKLGVNGPFTRTTVRRGRPESGGGGGNASDEELVPQTARRSDEERERQGSGGGIMVTETYKVERSGV</sequence>
<evidence type="ECO:0000256" key="1">
    <source>
        <dbReference type="SAM" id="MobiDB-lite"/>
    </source>
</evidence>
<evidence type="ECO:0000313" key="4">
    <source>
        <dbReference type="Proteomes" id="UP001303115"/>
    </source>
</evidence>
<name>A0AAN6SNI2_9PEZI</name>
<protein>
    <submittedName>
        <fullName evidence="3">Uncharacterized protein</fullName>
    </submittedName>
</protein>
<dbReference type="Proteomes" id="UP001303115">
    <property type="component" value="Unassembled WGS sequence"/>
</dbReference>
<accession>A0AAN6SNI2</accession>
<evidence type="ECO:0000256" key="2">
    <source>
        <dbReference type="SAM" id="Phobius"/>
    </source>
</evidence>
<gene>
    <name evidence="3" type="ORF">C8A01DRAFT_18968</name>
</gene>
<dbReference type="AlphaFoldDB" id="A0AAN6SNI2"/>
<keyword evidence="2" id="KW-0472">Membrane</keyword>
<feature type="non-terminal residue" evidence="3">
    <location>
        <position position="1"/>
    </location>
</feature>
<keyword evidence="2" id="KW-0812">Transmembrane</keyword>
<comment type="caution">
    <text evidence="3">The sequence shown here is derived from an EMBL/GenBank/DDBJ whole genome shotgun (WGS) entry which is preliminary data.</text>
</comment>
<feature type="region of interest" description="Disordered" evidence="1">
    <location>
        <begin position="130"/>
        <end position="188"/>
    </location>
</feature>
<proteinExistence type="predicted"/>
<organism evidence="3 4">
    <name type="scientific">Parachaetomium inaequale</name>
    <dbReference type="NCBI Taxonomy" id="2588326"/>
    <lineage>
        <taxon>Eukaryota</taxon>
        <taxon>Fungi</taxon>
        <taxon>Dikarya</taxon>
        <taxon>Ascomycota</taxon>
        <taxon>Pezizomycotina</taxon>
        <taxon>Sordariomycetes</taxon>
        <taxon>Sordariomycetidae</taxon>
        <taxon>Sordariales</taxon>
        <taxon>Chaetomiaceae</taxon>
        <taxon>Parachaetomium</taxon>
    </lineage>
</organism>
<evidence type="ECO:0000313" key="3">
    <source>
        <dbReference type="EMBL" id="KAK4034169.1"/>
    </source>
</evidence>
<feature type="compositionally biased region" description="Basic and acidic residues" evidence="1">
    <location>
        <begin position="160"/>
        <end position="169"/>
    </location>
</feature>
<feature type="transmembrane region" description="Helical" evidence="2">
    <location>
        <begin position="6"/>
        <end position="29"/>
    </location>
</feature>
<dbReference type="EMBL" id="MU854491">
    <property type="protein sequence ID" value="KAK4034169.1"/>
    <property type="molecule type" value="Genomic_DNA"/>
</dbReference>
<keyword evidence="2" id="KW-1133">Transmembrane helix</keyword>
<keyword evidence="4" id="KW-1185">Reference proteome</keyword>